<dbReference type="SUPFAM" id="SSF56219">
    <property type="entry name" value="DNase I-like"/>
    <property type="match status" value="1"/>
</dbReference>
<proteinExistence type="predicted"/>
<dbReference type="PANTHER" id="PTHR23227">
    <property type="entry name" value="BUCENTAUR RELATED"/>
    <property type="match status" value="1"/>
</dbReference>
<dbReference type="PANTHER" id="PTHR23227:SF85">
    <property type="entry name" value="CRANIOFACIAL DEVELOPMENT PROTEIN 2"/>
    <property type="match status" value="1"/>
</dbReference>
<evidence type="ECO:0000256" key="1">
    <source>
        <dbReference type="SAM" id="MobiDB-lite"/>
    </source>
</evidence>
<organism evidence="2 3">
    <name type="scientific">Aplysia californica</name>
    <name type="common">California sea hare</name>
    <dbReference type="NCBI Taxonomy" id="6500"/>
    <lineage>
        <taxon>Eukaryota</taxon>
        <taxon>Metazoa</taxon>
        <taxon>Spiralia</taxon>
        <taxon>Lophotrochozoa</taxon>
        <taxon>Mollusca</taxon>
        <taxon>Gastropoda</taxon>
        <taxon>Heterobranchia</taxon>
        <taxon>Euthyneura</taxon>
        <taxon>Tectipleura</taxon>
        <taxon>Aplysiida</taxon>
        <taxon>Aplysioidea</taxon>
        <taxon>Aplysiidae</taxon>
        <taxon>Aplysia</taxon>
    </lineage>
</organism>
<sequence length="167" mass="19643">MRKKDQFYEELQNAINNAPKADQLFLMDDFNAGVGTENKVWPTCLRPFGLQKINENDQRLLEFCTNNNLCITNTFYSGKDRHRVSWYYPKSRHWHQIDFIILRKKDANMVKQTRSFYSADCNTDHLLVIAKAKILTKKTSRAEEQKKPKINIRNTKDPVKGKISRTC</sequence>
<dbReference type="Proteomes" id="UP000694888">
    <property type="component" value="Unplaced"/>
</dbReference>
<gene>
    <name evidence="3" type="primary">LOC101854522</name>
</gene>
<dbReference type="Gene3D" id="3.60.10.10">
    <property type="entry name" value="Endonuclease/exonuclease/phosphatase"/>
    <property type="match status" value="1"/>
</dbReference>
<dbReference type="RefSeq" id="XP_005106608.1">
    <property type="nucleotide sequence ID" value="XM_005106551.1"/>
</dbReference>
<dbReference type="InterPro" id="IPR027124">
    <property type="entry name" value="Swc5/CFDP1/2"/>
</dbReference>
<keyword evidence="2" id="KW-1185">Reference proteome</keyword>
<name>A0ABM0K1K6_APLCA</name>
<dbReference type="GeneID" id="101854522"/>
<evidence type="ECO:0000313" key="2">
    <source>
        <dbReference type="Proteomes" id="UP000694888"/>
    </source>
</evidence>
<protein>
    <submittedName>
        <fullName evidence="3">Craniofacial development protein 2-like</fullName>
    </submittedName>
</protein>
<evidence type="ECO:0000313" key="3">
    <source>
        <dbReference type="RefSeq" id="XP_005106608.1"/>
    </source>
</evidence>
<dbReference type="InterPro" id="IPR036691">
    <property type="entry name" value="Endo/exonu/phosph_ase_sf"/>
</dbReference>
<feature type="region of interest" description="Disordered" evidence="1">
    <location>
        <begin position="140"/>
        <end position="167"/>
    </location>
</feature>
<accession>A0ABM0K1K6</accession>
<reference evidence="3" key="1">
    <citation type="submission" date="2025-08" db="UniProtKB">
        <authorList>
            <consortium name="RefSeq"/>
        </authorList>
    </citation>
    <scope>IDENTIFICATION</scope>
</reference>